<evidence type="ECO:0000313" key="4">
    <source>
        <dbReference type="EMBL" id="GMH06274.1"/>
    </source>
</evidence>
<keyword evidence="1" id="KW-0862">Zinc</keyword>
<dbReference type="PROSITE" id="PS00141">
    <property type="entry name" value="ASP_PROTEASE"/>
    <property type="match status" value="1"/>
</dbReference>
<dbReference type="InterPro" id="IPR043502">
    <property type="entry name" value="DNA/RNA_pol_sf"/>
</dbReference>
<feature type="compositionally biased region" description="Polar residues" evidence="2">
    <location>
        <begin position="100"/>
        <end position="114"/>
    </location>
</feature>
<dbReference type="InterPro" id="IPR001969">
    <property type="entry name" value="Aspartic_peptidase_AS"/>
</dbReference>
<dbReference type="GO" id="GO:0008270">
    <property type="term" value="F:zinc ion binding"/>
    <property type="evidence" value="ECO:0007669"/>
    <property type="project" value="UniProtKB-KW"/>
</dbReference>
<dbReference type="Gene3D" id="4.10.60.10">
    <property type="entry name" value="Zinc finger, CCHC-type"/>
    <property type="match status" value="1"/>
</dbReference>
<sequence>MFEASFLEKYFPANLRGQKEDEFLRLRQGTRSVAEYDSKFTELSRYTPFMVEDEERKVRRFFQGLRDDIRRHLSTLTLTTHLRPSASEGPSKKARPSRFSGEQSRSVQNSQSEANDVCDHCGRSHGGKPCYKKLGVYYNCGQAGHMIRECPLAKQAPGVKSPIPAKVFAISAKKAEKSTEVVEGTLSICGISSHILFDSGSTHSFVSYEFLKHLMTLPKVLEYPLMVTSPIRSSKIKNLWLEIPRGEEFEDVFTDELPGLPPQRELEFGVELIPCSAPISKPPYRMAPAELKELKQQLQELLDKGFIRPSVSPWGAPILFVKKKDGTMRLCVDYRKLNKIIIKNKYPLPRIDDLWIDYKGACIFSKIDLRSGYHRPDRQEDIAKTAFEPGMGTMNS</sequence>
<proteinExistence type="predicted"/>
<dbReference type="GO" id="GO:0003676">
    <property type="term" value="F:nucleic acid binding"/>
    <property type="evidence" value="ECO:0007669"/>
    <property type="project" value="InterPro"/>
</dbReference>
<evidence type="ECO:0000256" key="2">
    <source>
        <dbReference type="SAM" id="MobiDB-lite"/>
    </source>
</evidence>
<dbReference type="InterPro" id="IPR000477">
    <property type="entry name" value="RT_dom"/>
</dbReference>
<keyword evidence="1" id="KW-0863">Zinc-finger</keyword>
<evidence type="ECO:0000313" key="5">
    <source>
        <dbReference type="Proteomes" id="UP001279734"/>
    </source>
</evidence>
<keyword evidence="1" id="KW-0479">Metal-binding</keyword>
<dbReference type="InterPro" id="IPR043128">
    <property type="entry name" value="Rev_trsase/Diguanyl_cyclase"/>
</dbReference>
<dbReference type="Pfam" id="PF00078">
    <property type="entry name" value="RVT_1"/>
    <property type="match status" value="1"/>
</dbReference>
<dbReference type="AlphaFoldDB" id="A0AAD3S8A8"/>
<dbReference type="PANTHER" id="PTHR15503">
    <property type="entry name" value="LDOC1 RELATED"/>
    <property type="match status" value="1"/>
</dbReference>
<gene>
    <name evidence="4" type="ORF">Nepgr_008114</name>
</gene>
<organism evidence="4 5">
    <name type="scientific">Nepenthes gracilis</name>
    <name type="common">Slender pitcher plant</name>
    <dbReference type="NCBI Taxonomy" id="150966"/>
    <lineage>
        <taxon>Eukaryota</taxon>
        <taxon>Viridiplantae</taxon>
        <taxon>Streptophyta</taxon>
        <taxon>Embryophyta</taxon>
        <taxon>Tracheophyta</taxon>
        <taxon>Spermatophyta</taxon>
        <taxon>Magnoliopsida</taxon>
        <taxon>eudicotyledons</taxon>
        <taxon>Gunneridae</taxon>
        <taxon>Pentapetalae</taxon>
        <taxon>Caryophyllales</taxon>
        <taxon>Nepenthaceae</taxon>
        <taxon>Nepenthes</taxon>
    </lineage>
</organism>
<dbReference type="InterPro" id="IPR005162">
    <property type="entry name" value="Retrotrans_gag_dom"/>
</dbReference>
<evidence type="ECO:0000256" key="1">
    <source>
        <dbReference type="PROSITE-ProRule" id="PRU00047"/>
    </source>
</evidence>
<dbReference type="SUPFAM" id="SSF56672">
    <property type="entry name" value="DNA/RNA polymerases"/>
    <property type="match status" value="1"/>
</dbReference>
<dbReference type="Pfam" id="PF08284">
    <property type="entry name" value="RVP_2"/>
    <property type="match status" value="1"/>
</dbReference>
<dbReference type="Pfam" id="PF00098">
    <property type="entry name" value="zf-CCHC"/>
    <property type="match status" value="1"/>
</dbReference>
<dbReference type="CDD" id="cd00303">
    <property type="entry name" value="retropepsin_like"/>
    <property type="match status" value="1"/>
</dbReference>
<dbReference type="CDD" id="cd01647">
    <property type="entry name" value="RT_LTR"/>
    <property type="match status" value="1"/>
</dbReference>
<accession>A0AAD3S8A8</accession>
<dbReference type="EMBL" id="BSYO01000006">
    <property type="protein sequence ID" value="GMH06274.1"/>
    <property type="molecule type" value="Genomic_DNA"/>
</dbReference>
<feature type="region of interest" description="Disordered" evidence="2">
    <location>
        <begin position="81"/>
        <end position="116"/>
    </location>
</feature>
<dbReference type="InterPro" id="IPR001878">
    <property type="entry name" value="Znf_CCHC"/>
</dbReference>
<dbReference type="Proteomes" id="UP001279734">
    <property type="component" value="Unassembled WGS sequence"/>
</dbReference>
<dbReference type="GO" id="GO:0004190">
    <property type="term" value="F:aspartic-type endopeptidase activity"/>
    <property type="evidence" value="ECO:0007669"/>
    <property type="project" value="InterPro"/>
</dbReference>
<dbReference type="Gene3D" id="3.10.10.10">
    <property type="entry name" value="HIV Type 1 Reverse Transcriptase, subunit A, domain 1"/>
    <property type="match status" value="1"/>
</dbReference>
<dbReference type="GO" id="GO:0006508">
    <property type="term" value="P:proteolysis"/>
    <property type="evidence" value="ECO:0007669"/>
    <property type="project" value="InterPro"/>
</dbReference>
<dbReference type="Pfam" id="PF03732">
    <property type="entry name" value="Retrotrans_gag"/>
    <property type="match status" value="1"/>
</dbReference>
<dbReference type="PANTHER" id="PTHR15503:SF45">
    <property type="entry name" value="RNA-DIRECTED DNA POLYMERASE HOMOLOG"/>
    <property type="match status" value="1"/>
</dbReference>
<dbReference type="InterPro" id="IPR032567">
    <property type="entry name" value="RTL1-rel"/>
</dbReference>
<dbReference type="Gene3D" id="3.30.70.270">
    <property type="match status" value="1"/>
</dbReference>
<reference evidence="4" key="1">
    <citation type="submission" date="2023-05" db="EMBL/GenBank/DDBJ databases">
        <title>Nepenthes gracilis genome sequencing.</title>
        <authorList>
            <person name="Fukushima K."/>
        </authorList>
    </citation>
    <scope>NUCLEOTIDE SEQUENCE</scope>
    <source>
        <strain evidence="4">SING2019-196</strain>
    </source>
</reference>
<feature type="domain" description="CCHC-type" evidence="3">
    <location>
        <begin position="138"/>
        <end position="151"/>
    </location>
</feature>
<protein>
    <recommendedName>
        <fullName evidence="3">CCHC-type domain-containing protein</fullName>
    </recommendedName>
</protein>
<comment type="caution">
    <text evidence="4">The sequence shown here is derived from an EMBL/GenBank/DDBJ whole genome shotgun (WGS) entry which is preliminary data.</text>
</comment>
<keyword evidence="5" id="KW-1185">Reference proteome</keyword>
<evidence type="ECO:0000259" key="3">
    <source>
        <dbReference type="PROSITE" id="PS50158"/>
    </source>
</evidence>
<dbReference type="PROSITE" id="PS50158">
    <property type="entry name" value="ZF_CCHC"/>
    <property type="match status" value="1"/>
</dbReference>
<name>A0AAD3S8A8_NEPGR</name>